<evidence type="ECO:0000256" key="2">
    <source>
        <dbReference type="PIRNR" id="PIRNR002070"/>
    </source>
</evidence>
<dbReference type="InterPro" id="IPR000424">
    <property type="entry name" value="Primosome_PriB/ssb"/>
</dbReference>
<evidence type="ECO:0000313" key="5">
    <source>
        <dbReference type="Proteomes" id="UP000272428"/>
    </source>
</evidence>
<dbReference type="PIRSF" id="PIRSF002070">
    <property type="entry name" value="SSB"/>
    <property type="match status" value="1"/>
</dbReference>
<name>A0A495SQT9_9FLAO</name>
<dbReference type="RefSeq" id="WP_121461048.1">
    <property type="nucleotide sequence ID" value="NZ_RBXB01000001.1"/>
</dbReference>
<accession>A0A495SQT9</accession>
<sequence length="124" mass="13631">MNIIGRLTSDAQVNITSQDKKVVNFSVAVNETYKNKKGDRIAQTAFFNCSYWLSPNVANHLTKGLLVELSGMVQVSAWMGKDGEPKAGMNFHTSQIKFLSAIQKRNTANSDSNNGTSTDDDLPF</sequence>
<dbReference type="Gene3D" id="2.40.50.140">
    <property type="entry name" value="Nucleic acid-binding proteins"/>
    <property type="match status" value="1"/>
</dbReference>
<dbReference type="Proteomes" id="UP000272428">
    <property type="component" value="Unassembled WGS sequence"/>
</dbReference>
<keyword evidence="5" id="KW-1185">Reference proteome</keyword>
<dbReference type="PROSITE" id="PS50935">
    <property type="entry name" value="SSB"/>
    <property type="match status" value="1"/>
</dbReference>
<dbReference type="Pfam" id="PF00436">
    <property type="entry name" value="SSB"/>
    <property type="match status" value="1"/>
</dbReference>
<evidence type="ECO:0000256" key="1">
    <source>
        <dbReference type="ARBA" id="ARBA00023125"/>
    </source>
</evidence>
<dbReference type="EMBL" id="RBXB01000001">
    <property type="protein sequence ID" value="RKT01760.1"/>
    <property type="molecule type" value="Genomic_DNA"/>
</dbReference>
<dbReference type="AlphaFoldDB" id="A0A495SQT9"/>
<dbReference type="NCBIfam" id="TIGR00621">
    <property type="entry name" value="ssb"/>
    <property type="match status" value="1"/>
</dbReference>
<dbReference type="CDD" id="cd04496">
    <property type="entry name" value="SSB_OBF"/>
    <property type="match status" value="1"/>
</dbReference>
<organism evidence="4 5">
    <name type="scientific">Chryseobacterium defluvii</name>
    <dbReference type="NCBI Taxonomy" id="160396"/>
    <lineage>
        <taxon>Bacteria</taxon>
        <taxon>Pseudomonadati</taxon>
        <taxon>Bacteroidota</taxon>
        <taxon>Flavobacteriia</taxon>
        <taxon>Flavobacteriales</taxon>
        <taxon>Weeksellaceae</taxon>
        <taxon>Chryseobacterium group</taxon>
        <taxon>Chryseobacterium</taxon>
    </lineage>
</organism>
<proteinExistence type="predicted"/>
<dbReference type="GO" id="GO:0006260">
    <property type="term" value="P:DNA replication"/>
    <property type="evidence" value="ECO:0007669"/>
    <property type="project" value="InterPro"/>
</dbReference>
<protein>
    <recommendedName>
        <fullName evidence="2 3">Single-stranded DNA-binding protein</fullName>
    </recommendedName>
</protein>
<keyword evidence="1 2" id="KW-0238">DNA-binding</keyword>
<dbReference type="GO" id="GO:0003697">
    <property type="term" value="F:single-stranded DNA binding"/>
    <property type="evidence" value="ECO:0007669"/>
    <property type="project" value="InterPro"/>
</dbReference>
<comment type="caution">
    <text evidence="4">The sequence shown here is derived from an EMBL/GenBank/DDBJ whole genome shotgun (WGS) entry which is preliminary data.</text>
</comment>
<dbReference type="SUPFAM" id="SSF50249">
    <property type="entry name" value="Nucleic acid-binding proteins"/>
    <property type="match status" value="1"/>
</dbReference>
<evidence type="ECO:0000256" key="3">
    <source>
        <dbReference type="RuleBase" id="RU000524"/>
    </source>
</evidence>
<gene>
    <name evidence="4" type="ORF">BCF58_0984</name>
</gene>
<dbReference type="OrthoDB" id="1265936at2"/>
<dbReference type="InterPro" id="IPR011344">
    <property type="entry name" value="ssDNA-bd"/>
</dbReference>
<reference evidence="4 5" key="1">
    <citation type="submission" date="2018-10" db="EMBL/GenBank/DDBJ databases">
        <title>Genomic Encyclopedia of Archaeal and Bacterial Type Strains, Phase II (KMG-II): from individual species to whole genera.</title>
        <authorList>
            <person name="Goeker M."/>
        </authorList>
    </citation>
    <scope>NUCLEOTIDE SEQUENCE [LARGE SCALE GENOMIC DNA]</scope>
    <source>
        <strain evidence="4 5">DSM 14219</strain>
    </source>
</reference>
<dbReference type="InterPro" id="IPR012340">
    <property type="entry name" value="NA-bd_OB-fold"/>
</dbReference>
<evidence type="ECO:0000313" key="4">
    <source>
        <dbReference type="EMBL" id="RKT01760.1"/>
    </source>
</evidence>